<comment type="caution">
    <text evidence="2">The sequence shown here is derived from an EMBL/GenBank/DDBJ whole genome shotgun (WGS) entry which is preliminary data.</text>
</comment>
<organism evidence="2 3">
    <name type="scientific">Candidatus Magasanikbacteria bacterium RIFCSPHIGHO2_02_FULL_41_13</name>
    <dbReference type="NCBI Taxonomy" id="1798676"/>
    <lineage>
        <taxon>Bacteria</taxon>
        <taxon>Candidatus Magasanikiibacteriota</taxon>
    </lineage>
</organism>
<keyword evidence="1" id="KW-1133">Transmembrane helix</keyword>
<feature type="transmembrane region" description="Helical" evidence="1">
    <location>
        <begin position="191"/>
        <end position="209"/>
    </location>
</feature>
<feature type="transmembrane region" description="Helical" evidence="1">
    <location>
        <begin position="28"/>
        <end position="46"/>
    </location>
</feature>
<gene>
    <name evidence="2" type="ORF">A3B90_01995</name>
</gene>
<protein>
    <submittedName>
        <fullName evidence="2">Uncharacterized protein</fullName>
    </submittedName>
</protein>
<evidence type="ECO:0000313" key="3">
    <source>
        <dbReference type="Proteomes" id="UP000178742"/>
    </source>
</evidence>
<feature type="transmembrane region" description="Helical" evidence="1">
    <location>
        <begin position="52"/>
        <end position="75"/>
    </location>
</feature>
<reference evidence="2 3" key="1">
    <citation type="journal article" date="2016" name="Nat. Commun.">
        <title>Thousands of microbial genomes shed light on interconnected biogeochemical processes in an aquifer system.</title>
        <authorList>
            <person name="Anantharaman K."/>
            <person name="Brown C.T."/>
            <person name="Hug L.A."/>
            <person name="Sharon I."/>
            <person name="Castelle C.J."/>
            <person name="Probst A.J."/>
            <person name="Thomas B.C."/>
            <person name="Singh A."/>
            <person name="Wilkins M.J."/>
            <person name="Karaoz U."/>
            <person name="Brodie E.L."/>
            <person name="Williams K.H."/>
            <person name="Hubbard S.S."/>
            <person name="Banfield J.F."/>
        </authorList>
    </citation>
    <scope>NUCLEOTIDE SEQUENCE [LARGE SCALE GENOMIC DNA]</scope>
</reference>
<keyword evidence="1" id="KW-0472">Membrane</keyword>
<dbReference type="Proteomes" id="UP000178742">
    <property type="component" value="Unassembled WGS sequence"/>
</dbReference>
<accession>A0A1F6M5Y7</accession>
<evidence type="ECO:0000256" key="1">
    <source>
        <dbReference type="SAM" id="Phobius"/>
    </source>
</evidence>
<name>A0A1F6M5Y7_9BACT</name>
<dbReference type="AlphaFoldDB" id="A0A1F6M5Y7"/>
<proteinExistence type="predicted"/>
<keyword evidence="1" id="KW-0812">Transmembrane</keyword>
<dbReference type="STRING" id="1798676.A3B90_01995"/>
<evidence type="ECO:0000313" key="2">
    <source>
        <dbReference type="EMBL" id="OGH66999.1"/>
    </source>
</evidence>
<dbReference type="EMBL" id="MFPX01000009">
    <property type="protein sequence ID" value="OGH66999.1"/>
    <property type="molecule type" value="Genomic_DNA"/>
</dbReference>
<sequence length="210" mass="24061">MQNNKEILFVLHPISNPIFSLIRWTEKCTIILVCITLPIVFTFFFIQIPQLAFVPSISGILLGLSFTMFALVGVLGEIISWKKPLVVKFQENGVGLLTKDQTSLVFHIPSNEITKITAWKTFSLGKAVYFTFHYVNGQTRSFLYKYNDLMHVGKISVVERFELFRIQLEKVGFDVNGIEQHIHRTQKMGKIIFAYVIIIVVVSTIISKFL</sequence>